<dbReference type="Proteomes" id="UP000325081">
    <property type="component" value="Unassembled WGS sequence"/>
</dbReference>
<proteinExistence type="predicted"/>
<gene>
    <name evidence="1" type="ORF">STAS_09390</name>
</gene>
<sequence length="116" mass="12896">MEKVTAINRTDLVSLSRLLSSAVVVIGGGDVVLEGWRRWGWADVDSGRRGDGNGIVIWGLFGHSPTGHDRRLLVVAVVTGGVVLRRQAAARQWFRRPDLAVYWGTFRLDFCELHIV</sequence>
<dbReference type="EMBL" id="BKCP01004727">
    <property type="protein sequence ID" value="GER33265.1"/>
    <property type="molecule type" value="Genomic_DNA"/>
</dbReference>
<reference evidence="2" key="1">
    <citation type="journal article" date="2019" name="Curr. Biol.">
        <title>Genome Sequence of Striga asiatica Provides Insight into the Evolution of Plant Parasitism.</title>
        <authorList>
            <person name="Yoshida S."/>
            <person name="Kim S."/>
            <person name="Wafula E.K."/>
            <person name="Tanskanen J."/>
            <person name="Kim Y.M."/>
            <person name="Honaas L."/>
            <person name="Yang Z."/>
            <person name="Spallek T."/>
            <person name="Conn C.E."/>
            <person name="Ichihashi Y."/>
            <person name="Cheong K."/>
            <person name="Cui S."/>
            <person name="Der J.P."/>
            <person name="Gundlach H."/>
            <person name="Jiao Y."/>
            <person name="Hori C."/>
            <person name="Ishida J.K."/>
            <person name="Kasahara H."/>
            <person name="Kiba T."/>
            <person name="Kim M.S."/>
            <person name="Koo N."/>
            <person name="Laohavisit A."/>
            <person name="Lee Y.H."/>
            <person name="Lumba S."/>
            <person name="McCourt P."/>
            <person name="Mortimer J.C."/>
            <person name="Mutuku J.M."/>
            <person name="Nomura T."/>
            <person name="Sasaki-Sekimoto Y."/>
            <person name="Seto Y."/>
            <person name="Wang Y."/>
            <person name="Wakatake T."/>
            <person name="Sakakibara H."/>
            <person name="Demura T."/>
            <person name="Yamaguchi S."/>
            <person name="Yoneyama K."/>
            <person name="Manabe R.I."/>
            <person name="Nelson D.C."/>
            <person name="Schulman A.H."/>
            <person name="Timko M.P."/>
            <person name="dePamphilis C.W."/>
            <person name="Choi D."/>
            <person name="Shirasu K."/>
        </authorList>
    </citation>
    <scope>NUCLEOTIDE SEQUENCE [LARGE SCALE GENOMIC DNA]</scope>
    <source>
        <strain evidence="2">cv. UVA1</strain>
    </source>
</reference>
<comment type="caution">
    <text evidence="1">The sequence shown here is derived from an EMBL/GenBank/DDBJ whole genome shotgun (WGS) entry which is preliminary data.</text>
</comment>
<organism evidence="1 2">
    <name type="scientific">Striga asiatica</name>
    <name type="common">Asiatic witchweed</name>
    <name type="synonym">Buchnera asiatica</name>
    <dbReference type="NCBI Taxonomy" id="4170"/>
    <lineage>
        <taxon>Eukaryota</taxon>
        <taxon>Viridiplantae</taxon>
        <taxon>Streptophyta</taxon>
        <taxon>Embryophyta</taxon>
        <taxon>Tracheophyta</taxon>
        <taxon>Spermatophyta</taxon>
        <taxon>Magnoliopsida</taxon>
        <taxon>eudicotyledons</taxon>
        <taxon>Gunneridae</taxon>
        <taxon>Pentapetalae</taxon>
        <taxon>asterids</taxon>
        <taxon>lamiids</taxon>
        <taxon>Lamiales</taxon>
        <taxon>Orobanchaceae</taxon>
        <taxon>Buchnereae</taxon>
        <taxon>Striga</taxon>
    </lineage>
</organism>
<keyword evidence="2" id="KW-1185">Reference proteome</keyword>
<dbReference type="AlphaFoldDB" id="A0A5A7PK69"/>
<evidence type="ECO:0000313" key="1">
    <source>
        <dbReference type="EMBL" id="GER33265.1"/>
    </source>
</evidence>
<evidence type="ECO:0000313" key="2">
    <source>
        <dbReference type="Proteomes" id="UP000325081"/>
    </source>
</evidence>
<name>A0A5A7PK69_STRAF</name>
<protein>
    <submittedName>
        <fullName evidence="1">Uncharacterized protein</fullName>
    </submittedName>
</protein>
<accession>A0A5A7PK69</accession>